<name>A0A9P0K9H2_ACAOB</name>
<dbReference type="Pfam" id="PF00501">
    <property type="entry name" value="AMP-binding"/>
    <property type="match status" value="2"/>
</dbReference>
<dbReference type="InterPro" id="IPR029526">
    <property type="entry name" value="PGBD"/>
</dbReference>
<dbReference type="Gene3D" id="3.40.50.12780">
    <property type="entry name" value="N-terminal domain of ligase-like"/>
    <property type="match status" value="1"/>
</dbReference>
<dbReference type="SUPFAM" id="SSF56801">
    <property type="entry name" value="Acetyl-CoA synthetase-like"/>
    <property type="match status" value="2"/>
</dbReference>
<dbReference type="PANTHER" id="PTHR46599">
    <property type="entry name" value="PIGGYBAC TRANSPOSABLE ELEMENT-DERIVED PROTEIN 4"/>
    <property type="match status" value="1"/>
</dbReference>
<sequence>MSMINLRQRTAHIVQNYHNGILSLLPYSFGSNKRHYNWGQPGAMRKKDFLRGTERLLKNLRCAQALLGHCGLKPRDVIGLLLPNIPEYIIVCHGALEAGIVVTFVNPLYTPELQKATQEELLQIVADCEAISDAQAINSDLEGESDADDNLPLTKQFIPKSKPTTRAKSGIIVSRSVSANASTTSGNVYQDDSDDSVKDPDYEYSGSDSGSEMTNACNSGMNECQGALDISTKDVENDEDEPEETGADGDDVEFIWTKIGSQPKTYKDFNYNQPQGVKDIVGLTNGTIDSPVQYFHAIFSDVVYDMIITESNRYAEQKGVGLNLQRDELQAFFGMLLIMGFHTLPSLRLYWSTDQNFHVSRISNVMSQKRFLHILRYLHLNDNEVMPQRGQENFDKLYKIRPLVDILNERFSTLYAPYRELSIDESMVGFKGRTTLKQYMPMKPVKRGFKVWVIACSRTGYNLGFKIYEGKEQTDWAGISLGERTVLTMSDKYNGEGRCLYFDNFFNSFPLLKMLLAKNTFACGTLRKNKKFFPKSKMRNDKSLKRGESDYCMAGDISVYKWKDRGTKPVLLASNFHDPREETTVLRTNAQGNREEVICPSAVSDYNKYMLGVDKFDQLMSPYNVSWKSRRWWMKLFYFVFDASVVNSYILYSETKKQTKEKPISQLQYRSILANQLIGSFSGRKSMGPIPQINKNKINKINGHGSRHKVLTVLPYFHIYGFNAIMNLMLKSGGHLLSIPRFTPEDYIKALVEYRPTFLFVVPSLLLFLATHPSVTKDHLSSIEAIQSGAAPLSEGQIQKFREKIGKDDVLIRQGYGMTESSPVTFCMPRITPPSKIGTIGVPLPATEAKILSLTNGETLGTHESGELLVRGPQVMMGYLNNEQATADTIDEEGWLHTGDVAYYDEDAYFYIVDRCKELIKVKGNQTKAVKVMLNVYFVRVDFPKIRRMKNGQNAAIVVDGHMKIVKRFYQ</sequence>
<evidence type="ECO:0000259" key="2">
    <source>
        <dbReference type="Pfam" id="PF00501"/>
    </source>
</evidence>
<dbReference type="InterPro" id="IPR042099">
    <property type="entry name" value="ANL_N_sf"/>
</dbReference>
<protein>
    <submittedName>
        <fullName evidence="4">Uncharacterized protein</fullName>
    </submittedName>
</protein>
<feature type="domain" description="AMP-dependent synthetase/ligase" evidence="2">
    <location>
        <begin position="61"/>
        <end position="130"/>
    </location>
</feature>
<dbReference type="OrthoDB" id="6769716at2759"/>
<feature type="domain" description="AMP-dependent synthetase/ligase" evidence="2">
    <location>
        <begin position="704"/>
        <end position="880"/>
    </location>
</feature>
<feature type="domain" description="PiggyBac transposable element-derived protein" evidence="3">
    <location>
        <begin position="290"/>
        <end position="649"/>
    </location>
</feature>
<dbReference type="EMBL" id="CAKOFQ010006739">
    <property type="protein sequence ID" value="CAH1966901.1"/>
    <property type="molecule type" value="Genomic_DNA"/>
</dbReference>
<dbReference type="InterPro" id="IPR000873">
    <property type="entry name" value="AMP-dep_synth/lig_dom"/>
</dbReference>
<gene>
    <name evidence="4" type="ORF">ACAOBT_LOCUS7106</name>
</gene>
<dbReference type="Gene3D" id="2.30.38.10">
    <property type="entry name" value="Luciferase, Domain 3"/>
    <property type="match status" value="1"/>
</dbReference>
<evidence type="ECO:0000313" key="5">
    <source>
        <dbReference type="Proteomes" id="UP001152888"/>
    </source>
</evidence>
<accession>A0A9P0K9H2</accession>
<dbReference type="Pfam" id="PF13843">
    <property type="entry name" value="DDE_Tnp_1_7"/>
    <property type="match status" value="1"/>
</dbReference>
<evidence type="ECO:0000256" key="1">
    <source>
        <dbReference type="SAM" id="MobiDB-lite"/>
    </source>
</evidence>
<keyword evidence="5" id="KW-1185">Reference proteome</keyword>
<feature type="compositionally biased region" description="Polar residues" evidence="1">
    <location>
        <begin position="206"/>
        <end position="222"/>
    </location>
</feature>
<proteinExistence type="predicted"/>
<comment type="caution">
    <text evidence="4">The sequence shown here is derived from an EMBL/GenBank/DDBJ whole genome shotgun (WGS) entry which is preliminary data.</text>
</comment>
<feature type="region of interest" description="Disordered" evidence="1">
    <location>
        <begin position="182"/>
        <end position="222"/>
    </location>
</feature>
<evidence type="ECO:0000313" key="4">
    <source>
        <dbReference type="EMBL" id="CAH1966901.1"/>
    </source>
</evidence>
<evidence type="ECO:0000259" key="3">
    <source>
        <dbReference type="Pfam" id="PF13843"/>
    </source>
</evidence>
<dbReference type="Gene3D" id="3.40.50.980">
    <property type="match status" value="1"/>
</dbReference>
<dbReference type="AlphaFoldDB" id="A0A9P0K9H2"/>
<feature type="region of interest" description="Disordered" evidence="1">
    <location>
        <begin position="142"/>
        <end position="162"/>
    </location>
</feature>
<organism evidence="4 5">
    <name type="scientific">Acanthoscelides obtectus</name>
    <name type="common">Bean weevil</name>
    <name type="synonym">Bruchus obtectus</name>
    <dbReference type="NCBI Taxonomy" id="200917"/>
    <lineage>
        <taxon>Eukaryota</taxon>
        <taxon>Metazoa</taxon>
        <taxon>Ecdysozoa</taxon>
        <taxon>Arthropoda</taxon>
        <taxon>Hexapoda</taxon>
        <taxon>Insecta</taxon>
        <taxon>Pterygota</taxon>
        <taxon>Neoptera</taxon>
        <taxon>Endopterygota</taxon>
        <taxon>Coleoptera</taxon>
        <taxon>Polyphaga</taxon>
        <taxon>Cucujiformia</taxon>
        <taxon>Chrysomeloidea</taxon>
        <taxon>Chrysomelidae</taxon>
        <taxon>Bruchinae</taxon>
        <taxon>Bruchini</taxon>
        <taxon>Acanthoscelides</taxon>
    </lineage>
</organism>
<dbReference type="PANTHER" id="PTHR46599:SF3">
    <property type="entry name" value="PIGGYBAC TRANSPOSABLE ELEMENT-DERIVED PROTEIN 4"/>
    <property type="match status" value="1"/>
</dbReference>
<reference evidence="4" key="1">
    <citation type="submission" date="2022-03" db="EMBL/GenBank/DDBJ databases">
        <authorList>
            <person name="Sayadi A."/>
        </authorList>
    </citation>
    <scope>NUCLEOTIDE SEQUENCE</scope>
</reference>
<dbReference type="Proteomes" id="UP001152888">
    <property type="component" value="Unassembled WGS sequence"/>
</dbReference>